<dbReference type="GO" id="GO:0016787">
    <property type="term" value="F:hydrolase activity"/>
    <property type="evidence" value="ECO:0007669"/>
    <property type="project" value="InterPro"/>
</dbReference>
<dbReference type="CDD" id="cd00067">
    <property type="entry name" value="GAL4"/>
    <property type="match status" value="1"/>
</dbReference>
<dbReference type="InterPro" id="IPR029058">
    <property type="entry name" value="AB_hydrolase_fold"/>
</dbReference>
<dbReference type="EMBL" id="JAGPUO010000046">
    <property type="protein sequence ID" value="KAG5654851.1"/>
    <property type="molecule type" value="Genomic_DNA"/>
</dbReference>
<dbReference type="Gene3D" id="4.10.240.10">
    <property type="entry name" value="Zn(2)-C6 fungal-type DNA-binding domain"/>
    <property type="match status" value="1"/>
</dbReference>
<evidence type="ECO:0000313" key="5">
    <source>
        <dbReference type="EMBL" id="KAG5654851.1"/>
    </source>
</evidence>
<dbReference type="GO" id="GO:0003677">
    <property type="term" value="F:DNA binding"/>
    <property type="evidence" value="ECO:0007669"/>
    <property type="project" value="InterPro"/>
</dbReference>
<feature type="compositionally biased region" description="Polar residues" evidence="3">
    <location>
        <begin position="97"/>
        <end position="111"/>
    </location>
</feature>
<dbReference type="InterPro" id="IPR001138">
    <property type="entry name" value="Zn2Cys6_DnaBD"/>
</dbReference>
<protein>
    <recommendedName>
        <fullName evidence="4">Zn(2)-C6 fungal-type domain-containing protein</fullName>
    </recommendedName>
</protein>
<dbReference type="Pfam" id="PF07859">
    <property type="entry name" value="Abhydrolase_3"/>
    <property type="match status" value="1"/>
</dbReference>
<dbReference type="SUPFAM" id="SSF53474">
    <property type="entry name" value="alpha/beta-Hydrolases"/>
    <property type="match status" value="1"/>
</dbReference>
<dbReference type="GO" id="GO:0000981">
    <property type="term" value="F:DNA-binding transcription factor activity, RNA polymerase II-specific"/>
    <property type="evidence" value="ECO:0007669"/>
    <property type="project" value="InterPro"/>
</dbReference>
<dbReference type="InterPro" id="IPR013094">
    <property type="entry name" value="AB_hydrolase_3"/>
</dbReference>
<reference evidence="5" key="1">
    <citation type="submission" date="2021-04" db="EMBL/GenBank/DDBJ databases">
        <title>Draft genome of Fusarium avenaceum strain F156N33, isolated from an atmospheric sample in Virginia.</title>
        <authorList>
            <person name="Yang S."/>
            <person name="Vinatzer B.A."/>
            <person name="Coleman J."/>
        </authorList>
    </citation>
    <scope>NUCLEOTIDE SEQUENCE</scope>
    <source>
        <strain evidence="5">F156N33</strain>
    </source>
</reference>
<dbReference type="SUPFAM" id="SSF57701">
    <property type="entry name" value="Zn2/Cys6 DNA-binding domain"/>
    <property type="match status" value="1"/>
</dbReference>
<feature type="domain" description="Zn(2)-C6 fungal-type" evidence="4">
    <location>
        <begin position="992"/>
        <end position="1022"/>
    </location>
</feature>
<evidence type="ECO:0000259" key="4">
    <source>
        <dbReference type="PROSITE" id="PS50048"/>
    </source>
</evidence>
<dbReference type="GO" id="GO:0008270">
    <property type="term" value="F:zinc ion binding"/>
    <property type="evidence" value="ECO:0007669"/>
    <property type="project" value="InterPro"/>
</dbReference>
<gene>
    <name evidence="5" type="ORF">KAF25_002883</name>
</gene>
<name>A0A9P7KJB2_9HYPO</name>
<evidence type="ECO:0000256" key="1">
    <source>
        <dbReference type="ARBA" id="ARBA00022723"/>
    </source>
</evidence>
<keyword evidence="6" id="KW-1185">Reference proteome</keyword>
<dbReference type="SMART" id="SM00906">
    <property type="entry name" value="Fungal_trans"/>
    <property type="match status" value="1"/>
</dbReference>
<organism evidence="5 6">
    <name type="scientific">Fusarium avenaceum</name>
    <dbReference type="NCBI Taxonomy" id="40199"/>
    <lineage>
        <taxon>Eukaryota</taxon>
        <taxon>Fungi</taxon>
        <taxon>Dikarya</taxon>
        <taxon>Ascomycota</taxon>
        <taxon>Pezizomycotina</taxon>
        <taxon>Sordariomycetes</taxon>
        <taxon>Hypocreomycetidae</taxon>
        <taxon>Hypocreales</taxon>
        <taxon>Nectriaceae</taxon>
        <taxon>Fusarium</taxon>
        <taxon>Fusarium tricinctum species complex</taxon>
    </lineage>
</organism>
<dbReference type="CDD" id="cd12148">
    <property type="entry name" value="fungal_TF_MHR"/>
    <property type="match status" value="2"/>
</dbReference>
<comment type="caution">
    <text evidence="5">The sequence shown here is derived from an EMBL/GenBank/DDBJ whole genome shotgun (WGS) entry which is preliminary data.</text>
</comment>
<dbReference type="SMART" id="SM00066">
    <property type="entry name" value="GAL4"/>
    <property type="match status" value="1"/>
</dbReference>
<dbReference type="InterPro" id="IPR007219">
    <property type="entry name" value="XnlR_reg_dom"/>
</dbReference>
<dbReference type="PROSITE" id="PS00463">
    <property type="entry name" value="ZN2_CY6_FUNGAL_1"/>
    <property type="match status" value="1"/>
</dbReference>
<evidence type="ECO:0000256" key="3">
    <source>
        <dbReference type="SAM" id="MobiDB-lite"/>
    </source>
</evidence>
<dbReference type="Pfam" id="PF00172">
    <property type="entry name" value="Zn_clus"/>
    <property type="match status" value="1"/>
</dbReference>
<feature type="compositionally biased region" description="Basic and acidic residues" evidence="3">
    <location>
        <begin position="75"/>
        <end position="96"/>
    </location>
</feature>
<dbReference type="InterPro" id="IPR052783">
    <property type="entry name" value="Metabolic/Drug-Res_Regulator"/>
</dbReference>
<keyword evidence="2" id="KW-0539">Nucleus</keyword>
<dbReference type="GO" id="GO:0045944">
    <property type="term" value="P:positive regulation of transcription by RNA polymerase II"/>
    <property type="evidence" value="ECO:0007669"/>
    <property type="project" value="TreeGrafter"/>
</dbReference>
<proteinExistence type="predicted"/>
<dbReference type="PROSITE" id="PS50048">
    <property type="entry name" value="ZN2_CY6_FUNGAL_2"/>
    <property type="match status" value="1"/>
</dbReference>
<dbReference type="Proteomes" id="UP000782241">
    <property type="component" value="Unassembled WGS sequence"/>
</dbReference>
<feature type="region of interest" description="Disordered" evidence="3">
    <location>
        <begin position="35"/>
        <end position="118"/>
    </location>
</feature>
<feature type="compositionally biased region" description="Polar residues" evidence="3">
    <location>
        <begin position="65"/>
        <end position="74"/>
    </location>
</feature>
<dbReference type="Pfam" id="PF04082">
    <property type="entry name" value="Fungal_trans"/>
    <property type="match status" value="2"/>
</dbReference>
<accession>A0A9P7KJB2</accession>
<dbReference type="GO" id="GO:0006351">
    <property type="term" value="P:DNA-templated transcription"/>
    <property type="evidence" value="ECO:0007669"/>
    <property type="project" value="InterPro"/>
</dbReference>
<dbReference type="PANTHER" id="PTHR47655">
    <property type="entry name" value="QUINIC ACID UTILIZATION ACTIVATOR"/>
    <property type="match status" value="1"/>
</dbReference>
<sequence length="1657" mass="182869">MHDGSEKPYNCLYCSLTSSRKDVIVRHTKNFHHGLANRKASGFRGRRRNNSHPGASGPRVRKNNPSRASPASTTARRDHDRHSEGDDAAIQEHEESPTSNEMEGSQSSRANSLDEAMPSHSNMFPAYLPGSPLGFNPSFMDPELVNTNLAEMFDLDALLAQGFLSEIPGGNPPELPFSVLQPPKPSVPISASIDSNSAEHNLVADDNTCDNAWFNLAKYPAHILSSLRFPSKYAVKRFVKAFFEHFAVHIPIIHEPTFDIATTPSPLLLAIMACGAVYLGEASTSISMHAIAVQLVFEHERMGSFNKADPEILTWMLQTYLLLGYFEINCGSDAKSAHAFPHCINLTREAIKELQACSVTSYKGWIRRESINRCIATTILIGASLCSREQEAWLASPIVEARFALPSNTADWQKPESSFAIPTQALYSDEALEAIVAGRKPSQPMSEFGLVTVVSALLYRICSFELLTSSQHGEIYATYSEKMGLSLDVLDGIIKTRMGEQGAGLAPDSTAHCAKSLLDSAFYHLYASKPLSVMKKLLWSPIAPRDADILRLSNEASSPDLYKAFICAAEGLRYDCRLGLSYLRKMAPIKFGPEDAVGAYEGGLLLCWYLHFAQNRLPQIGPRSTLNELLSDSFAEIADLQSEAQDRPSTLPLAVSVELLSDDSVWKWPSSVAERLNMTTRKEYIYKVTNGVSVAADVYFRKAVASSKLPIALHFHGGNFTIGSKDMLPRHQSEKLLDLGFVVVSANYRLAPTITVFEGPVKDALDAYKWSQTNLPELLLKDAGVDVDGSRIVTLGHSCGGTLALLTVNIQASSDQPPRAILDIYGIKYLTDKAFHTPLPAPPGAPKIDQEFVSQVWKDTPAPTTAPPPVGPSGPDFSNHRVAWMFDQLGKGTQLKTVVGDDNYHRVDPSSQFTNGHFPPTFFIHGTEDKLVPAKLSQQAHDELKSHGVETDLVLVEGGQHGFDERAKPGDSEFGLLEEGFHFLRAHRVSRACNYCRTRKHRCDGTRPACSRCSAINQPCDYGSDSKKRGLPTGYVHALELLWSLIFTIVPNSTNMVKDLMPDIRFSLDSRSRLIMESRFIKDPEALKQVWENSGVPEQLGQLLSEFQESDIPGESLTTADKAKSETLHTPPQFSFEAIRSASPDVPMVNSDSIHSHSVDTLTQSCPRPVHTLSQKSPASTAIFTQHVKHLLDAYFTRTHLWLPIVQKYKMLELLYTPSRNAPSERGNMATLWAVLAVSSLQESRDAPAPVDHRTLLPTPEQLYAKARQKIPNEEAFLPGYGQAFLILSLFKLEKGDVAACWYLIGQAVRICLNLDASSLPHKASTPEGGDDSHQRRLLLSCFVLDTIVSCQLRKPPHLRTEDVSFPPMLVETGPDEWESQDVSVSKSDNMNLKYQPSRAISIFNRYVGVVRILNDAMLDPTTSDRLCTKYLLALRHWHESLPQHCLISAPPYQNQLESVQSSSPQLINLHLAFKSTALFLKAQNSLLLEKGLVNTQSVTVTSPSIECLITSFERDFGAMSMPAIFTSYKVIGNRGVASINDTVSALDSGNVKPDFIGDLQLSIVRGESFPDCLPTPADSLEHDTTDASYPVWNSAPAPSCLTEGSNTNINTPLPEITYEHYEETWKQILSSVEPSEAGITNQKYQGDLDYLNGMGW</sequence>
<dbReference type="InterPro" id="IPR036864">
    <property type="entry name" value="Zn2-C6_fun-type_DNA-bd_sf"/>
</dbReference>
<evidence type="ECO:0000256" key="2">
    <source>
        <dbReference type="ARBA" id="ARBA00023242"/>
    </source>
</evidence>
<keyword evidence="1" id="KW-0479">Metal-binding</keyword>
<dbReference type="Gene3D" id="3.40.50.1820">
    <property type="entry name" value="alpha/beta hydrolase"/>
    <property type="match status" value="1"/>
</dbReference>
<evidence type="ECO:0000313" key="6">
    <source>
        <dbReference type="Proteomes" id="UP000782241"/>
    </source>
</evidence>
<dbReference type="PANTHER" id="PTHR47655:SF2">
    <property type="entry name" value="QUINIC ACID UTILIZATION ACTIVATOR"/>
    <property type="match status" value="1"/>
</dbReference>